<dbReference type="PANTHER" id="PTHR38442:SF1">
    <property type="entry name" value="INNER MEMBRANE PROTEIN"/>
    <property type="match status" value="1"/>
</dbReference>
<evidence type="ECO:0000313" key="2">
    <source>
        <dbReference type="EMBL" id="QCK88547.1"/>
    </source>
</evidence>
<keyword evidence="1" id="KW-1133">Transmembrane helix</keyword>
<keyword evidence="1" id="KW-0472">Membrane</keyword>
<sequence length="419" mass="46406">MTDRDRDKLAGLRKAKVVATSLLVGSVSLMVVSKLLEARYPAFGYVAAFAEAATIGGLADWYAVVALFKRPMGLPIPHTAIIQQNQGRIADSLGEFVETNFLAPEPVAAKLREVDFASLISEWLSDPAKSGSLSRFVLKLVPQAMASMDNSRLKDFVSERLMEQVGGLKIAPIAAQLLSAVTADGRHQKLLDQLLGAIETILTDQAALDGIRDKIRQELPSLFKLFQADAYLLKKIIASTGSFLDDVRGDPDHALRREFDRFVQAFIINLRDSPDYAERAEKLKRDLLGRQEVRGLAQEMWKSLTAFLERDAQSPESRIEAHLAGLLTDIGRKLATDERMSREINQGFVVALSAFVEQQKSSASTFIADQVKSWDMQQMIRLMELNIGRDLQYIRLNGTLIGGLAGLVLHVIEVLFRLA</sequence>
<dbReference type="Proteomes" id="UP000298588">
    <property type="component" value="Chromosome"/>
</dbReference>
<evidence type="ECO:0000313" key="3">
    <source>
        <dbReference type="Proteomes" id="UP000298588"/>
    </source>
</evidence>
<dbReference type="InterPro" id="IPR007383">
    <property type="entry name" value="DUF445"/>
</dbReference>
<gene>
    <name evidence="2" type="ORF">E8L99_00410</name>
</gene>
<dbReference type="Pfam" id="PF04286">
    <property type="entry name" value="DUF445"/>
    <property type="match status" value="1"/>
</dbReference>
<evidence type="ECO:0000256" key="1">
    <source>
        <dbReference type="SAM" id="Phobius"/>
    </source>
</evidence>
<dbReference type="RefSeq" id="WP_137101873.1">
    <property type="nucleotide sequence ID" value="NZ_CP039865.1"/>
</dbReference>
<dbReference type="OrthoDB" id="9769590at2"/>
<dbReference type="KEGG" id="paqt:E8L99_00410"/>
<dbReference type="GO" id="GO:0005886">
    <property type="term" value="C:plasma membrane"/>
    <property type="evidence" value="ECO:0007669"/>
    <property type="project" value="TreeGrafter"/>
</dbReference>
<dbReference type="AlphaFoldDB" id="A0A4D7QU43"/>
<reference evidence="2 3" key="1">
    <citation type="submission" date="2019-04" db="EMBL/GenBank/DDBJ databases">
        <title>Phreatobacter aquaticus sp. nov.</title>
        <authorList>
            <person name="Choi A."/>
            <person name="Baek K."/>
        </authorList>
    </citation>
    <scope>NUCLEOTIDE SEQUENCE [LARGE SCALE GENOMIC DNA]</scope>
    <source>
        <strain evidence="2 3">NMCR1094</strain>
    </source>
</reference>
<proteinExistence type="predicted"/>
<accession>A0A4D7QU43</accession>
<protein>
    <submittedName>
        <fullName evidence="2">DUF445 family protein</fullName>
    </submittedName>
</protein>
<feature type="transmembrane region" description="Helical" evidence="1">
    <location>
        <begin position="42"/>
        <end position="68"/>
    </location>
</feature>
<organism evidence="2 3">
    <name type="scientific">Phreatobacter aquaticus</name>
    <dbReference type="NCBI Taxonomy" id="2570229"/>
    <lineage>
        <taxon>Bacteria</taxon>
        <taxon>Pseudomonadati</taxon>
        <taxon>Pseudomonadota</taxon>
        <taxon>Alphaproteobacteria</taxon>
        <taxon>Hyphomicrobiales</taxon>
        <taxon>Phreatobacteraceae</taxon>
        <taxon>Phreatobacter</taxon>
    </lineage>
</organism>
<dbReference type="EMBL" id="CP039865">
    <property type="protein sequence ID" value="QCK88547.1"/>
    <property type="molecule type" value="Genomic_DNA"/>
</dbReference>
<dbReference type="PANTHER" id="PTHR38442">
    <property type="entry name" value="INNER MEMBRANE PROTEIN-RELATED"/>
    <property type="match status" value="1"/>
</dbReference>
<keyword evidence="3" id="KW-1185">Reference proteome</keyword>
<name>A0A4D7QU43_9HYPH</name>
<keyword evidence="1" id="KW-0812">Transmembrane</keyword>